<proteinExistence type="predicted"/>
<dbReference type="Ensembl" id="ENSPLAT00000026323.1">
    <property type="protein sequence ID" value="ENSPLAP00000017163.1"/>
    <property type="gene ID" value="ENSPLAG00000021507.1"/>
</dbReference>
<evidence type="ECO:0008006" key="3">
    <source>
        <dbReference type="Google" id="ProtNLM"/>
    </source>
</evidence>
<sequence>MGRYPQLQDQTRILTKEITEEEIDSEISRLKTNKAPGSDGYSSEFYKLLRKPLIPLLKNMFSWVLKEGETPRREAFIVVIPKGGKDQLDCANYRPVTILNLNGQLNQISDTRAALLSSYEAC</sequence>
<dbReference type="Proteomes" id="UP000261500">
    <property type="component" value="Unplaced"/>
</dbReference>
<organism evidence="1 2">
    <name type="scientific">Poecilia latipinna</name>
    <name type="common">sailfin molly</name>
    <dbReference type="NCBI Taxonomy" id="48699"/>
    <lineage>
        <taxon>Eukaryota</taxon>
        <taxon>Metazoa</taxon>
        <taxon>Chordata</taxon>
        <taxon>Craniata</taxon>
        <taxon>Vertebrata</taxon>
        <taxon>Euteleostomi</taxon>
        <taxon>Actinopterygii</taxon>
        <taxon>Neopterygii</taxon>
        <taxon>Teleostei</taxon>
        <taxon>Neoteleostei</taxon>
        <taxon>Acanthomorphata</taxon>
        <taxon>Ovalentaria</taxon>
        <taxon>Atherinomorphae</taxon>
        <taxon>Cyprinodontiformes</taxon>
        <taxon>Poeciliidae</taxon>
        <taxon>Poeciliinae</taxon>
        <taxon>Poecilia</taxon>
    </lineage>
</organism>
<dbReference type="STRING" id="48699.ENSPLAP00000017163"/>
<reference evidence="1" key="2">
    <citation type="submission" date="2025-09" db="UniProtKB">
        <authorList>
            <consortium name="Ensembl"/>
        </authorList>
    </citation>
    <scope>IDENTIFICATION</scope>
</reference>
<accession>A0A3B3UWC4</accession>
<keyword evidence="2" id="KW-1185">Reference proteome</keyword>
<protein>
    <recommendedName>
        <fullName evidence="3">Reverse transcriptase domain-containing protein</fullName>
    </recommendedName>
</protein>
<dbReference type="AlphaFoldDB" id="A0A3B3UWC4"/>
<reference evidence="1" key="1">
    <citation type="submission" date="2025-08" db="UniProtKB">
        <authorList>
            <consortium name="Ensembl"/>
        </authorList>
    </citation>
    <scope>IDENTIFICATION</scope>
</reference>
<evidence type="ECO:0000313" key="2">
    <source>
        <dbReference type="Proteomes" id="UP000261500"/>
    </source>
</evidence>
<dbReference type="PANTHER" id="PTHR19446">
    <property type="entry name" value="REVERSE TRANSCRIPTASES"/>
    <property type="match status" value="1"/>
</dbReference>
<evidence type="ECO:0000313" key="1">
    <source>
        <dbReference type="Ensembl" id="ENSPLAP00000017163.1"/>
    </source>
</evidence>
<dbReference type="GeneTree" id="ENSGT01030000238138"/>
<name>A0A3B3UWC4_9TELE</name>